<dbReference type="VEuPathDB" id="FungiDB:BD410DRAFT_453196"/>
<dbReference type="Proteomes" id="UP000294933">
    <property type="component" value="Unassembled WGS sequence"/>
</dbReference>
<keyword evidence="1" id="KW-0862">Zinc</keyword>
<reference evidence="6 7" key="1">
    <citation type="submission" date="2018-06" db="EMBL/GenBank/DDBJ databases">
        <title>A transcriptomic atlas of mushroom development highlights an independent origin of complex multicellularity.</title>
        <authorList>
            <consortium name="DOE Joint Genome Institute"/>
            <person name="Krizsan K."/>
            <person name="Almasi E."/>
            <person name="Merenyi Z."/>
            <person name="Sahu N."/>
            <person name="Viragh M."/>
            <person name="Koszo T."/>
            <person name="Mondo S."/>
            <person name="Kiss B."/>
            <person name="Balint B."/>
            <person name="Kues U."/>
            <person name="Barry K."/>
            <person name="Hegedus J.C."/>
            <person name="Henrissat B."/>
            <person name="Johnson J."/>
            <person name="Lipzen A."/>
            <person name="Ohm R."/>
            <person name="Nagy I."/>
            <person name="Pangilinan J."/>
            <person name="Yan J."/>
            <person name="Xiong Y."/>
            <person name="Grigoriev I.V."/>
            <person name="Hibbett D.S."/>
            <person name="Nagy L.G."/>
        </authorList>
    </citation>
    <scope>NUCLEOTIDE SEQUENCE [LARGE SCALE GENOMIC DNA]</scope>
    <source>
        <strain evidence="6 7">SZMC22713</strain>
    </source>
</reference>
<feature type="region of interest" description="Disordered" evidence="2">
    <location>
        <begin position="28"/>
        <end position="76"/>
    </location>
</feature>
<feature type="region of interest" description="Disordered" evidence="2">
    <location>
        <begin position="135"/>
        <end position="187"/>
    </location>
</feature>
<feature type="signal peptide" evidence="4">
    <location>
        <begin position="1"/>
        <end position="24"/>
    </location>
</feature>
<dbReference type="PROSITE" id="PS00028">
    <property type="entry name" value="ZINC_FINGER_C2H2_1"/>
    <property type="match status" value="1"/>
</dbReference>
<keyword evidence="3" id="KW-0472">Membrane</keyword>
<sequence length="521" mass="54528">MSPPTAAASGLAALFSLSQAAASAQPIPIQNKNDASQMKASGGGAHSATKHRRLSSIGQTRRRLSDARDAANRPAPASLHSAASAFASLSLSTSASPSSTMHMPVGLNTASLVAPTTAASALTTARAVPIPIRSSPRSDALAKSVPTHLGSSDQDIDVDVDDDDDDKDVVSHKGKPTKGGGKGTGKKRGTIFRCESCSKVYRHPSCLVKHRWEHSPHWRESSKFLLSKHQQVQLLEAAAILTHLAPGTSLPEDRSLWPYYLSGGLLPPPSTATTALTVTGTTASSTPIPTTTATANATATPTPSSLYTVIPTSSSVPAQSTMAFKTRTRSGSVAASVSSAGAGLGPRLHDYKLPGGGITQIRPGLLGHPTPAGGVAALAATEQTSSSVVGHEDEDEDGDDVDREDDGHGEGGDEGEARDTPSPDMADLAIKATSPMPVPTHLNGYGPSRGSATFEAYRDHHHHHHNPHHHTAGGVMRLMWMLMLALGEIWMWMWMVRWRRWGMRLGGGGACGGMGMMRGIL</sequence>
<dbReference type="GO" id="GO:0008270">
    <property type="term" value="F:zinc ion binding"/>
    <property type="evidence" value="ECO:0007669"/>
    <property type="project" value="UniProtKB-KW"/>
</dbReference>
<evidence type="ECO:0000256" key="2">
    <source>
        <dbReference type="SAM" id="MobiDB-lite"/>
    </source>
</evidence>
<dbReference type="EMBL" id="ML170201">
    <property type="protein sequence ID" value="TDL19013.1"/>
    <property type="molecule type" value="Genomic_DNA"/>
</dbReference>
<name>A0A4Y7PUB5_9AGAM</name>
<organism evidence="6 7">
    <name type="scientific">Rickenella mellea</name>
    <dbReference type="NCBI Taxonomy" id="50990"/>
    <lineage>
        <taxon>Eukaryota</taxon>
        <taxon>Fungi</taxon>
        <taxon>Dikarya</taxon>
        <taxon>Basidiomycota</taxon>
        <taxon>Agaricomycotina</taxon>
        <taxon>Agaricomycetes</taxon>
        <taxon>Hymenochaetales</taxon>
        <taxon>Rickenellaceae</taxon>
        <taxon>Rickenella</taxon>
    </lineage>
</organism>
<dbReference type="OrthoDB" id="2152896at2759"/>
<dbReference type="InterPro" id="IPR013087">
    <property type="entry name" value="Znf_C2H2_type"/>
</dbReference>
<feature type="compositionally biased region" description="Acidic residues" evidence="2">
    <location>
        <begin position="154"/>
        <end position="167"/>
    </location>
</feature>
<evidence type="ECO:0000256" key="1">
    <source>
        <dbReference type="PROSITE-ProRule" id="PRU00042"/>
    </source>
</evidence>
<proteinExistence type="predicted"/>
<keyword evidence="4" id="KW-0732">Signal</keyword>
<evidence type="ECO:0000256" key="4">
    <source>
        <dbReference type="SAM" id="SignalP"/>
    </source>
</evidence>
<evidence type="ECO:0000259" key="5">
    <source>
        <dbReference type="PROSITE" id="PS50157"/>
    </source>
</evidence>
<evidence type="ECO:0000313" key="7">
    <source>
        <dbReference type="Proteomes" id="UP000294933"/>
    </source>
</evidence>
<accession>A0A4Y7PUB5</accession>
<keyword evidence="1" id="KW-0479">Metal-binding</keyword>
<dbReference type="STRING" id="50990.A0A4Y7PUB5"/>
<feature type="compositionally biased region" description="Basic and acidic residues" evidence="2">
    <location>
        <begin position="405"/>
        <end position="421"/>
    </location>
</feature>
<keyword evidence="3" id="KW-0812">Transmembrane</keyword>
<gene>
    <name evidence="6" type="ORF">BD410DRAFT_453196</name>
</gene>
<feature type="region of interest" description="Disordered" evidence="2">
    <location>
        <begin position="381"/>
        <end position="425"/>
    </location>
</feature>
<protein>
    <recommendedName>
        <fullName evidence="5">C2H2-type domain-containing protein</fullName>
    </recommendedName>
</protein>
<feature type="region of interest" description="Disordered" evidence="2">
    <location>
        <begin position="281"/>
        <end position="301"/>
    </location>
</feature>
<feature type="compositionally biased region" description="Acidic residues" evidence="2">
    <location>
        <begin position="392"/>
        <end position="404"/>
    </location>
</feature>
<feature type="compositionally biased region" description="Polar residues" evidence="2">
    <location>
        <begin position="28"/>
        <end position="39"/>
    </location>
</feature>
<evidence type="ECO:0000256" key="3">
    <source>
        <dbReference type="SAM" id="Phobius"/>
    </source>
</evidence>
<dbReference type="PROSITE" id="PS50157">
    <property type="entry name" value="ZINC_FINGER_C2H2_2"/>
    <property type="match status" value="1"/>
</dbReference>
<feature type="chain" id="PRO_5021397932" description="C2H2-type domain-containing protein" evidence="4">
    <location>
        <begin position="25"/>
        <end position="521"/>
    </location>
</feature>
<dbReference type="AlphaFoldDB" id="A0A4Y7PUB5"/>
<keyword evidence="7" id="KW-1185">Reference proteome</keyword>
<keyword evidence="1" id="KW-0863">Zinc-finger</keyword>
<feature type="domain" description="C2H2-type" evidence="5">
    <location>
        <begin position="192"/>
        <end position="215"/>
    </location>
</feature>
<keyword evidence="3" id="KW-1133">Transmembrane helix</keyword>
<feature type="transmembrane region" description="Helical" evidence="3">
    <location>
        <begin position="478"/>
        <end position="496"/>
    </location>
</feature>
<evidence type="ECO:0000313" key="6">
    <source>
        <dbReference type="EMBL" id="TDL19013.1"/>
    </source>
</evidence>